<feature type="signal peptide" evidence="6">
    <location>
        <begin position="1"/>
        <end position="18"/>
    </location>
</feature>
<dbReference type="AlphaFoldDB" id="A0AAN8PYD0"/>
<dbReference type="PRINTS" id="PR00821">
    <property type="entry name" value="TAGLIPASE"/>
</dbReference>
<name>A0AAN8PYD0_PATCE</name>
<evidence type="ECO:0000256" key="5">
    <source>
        <dbReference type="RuleBase" id="RU004262"/>
    </source>
</evidence>
<dbReference type="InterPro" id="IPR033906">
    <property type="entry name" value="Lipase_N"/>
</dbReference>
<dbReference type="InterPro" id="IPR002331">
    <property type="entry name" value="Lipase_panc"/>
</dbReference>
<accession>A0AAN8PYD0</accession>
<dbReference type="PANTHER" id="PTHR11610:SF173">
    <property type="entry name" value="LIPASE DOMAIN-CONTAINING PROTEIN-RELATED"/>
    <property type="match status" value="1"/>
</dbReference>
<evidence type="ECO:0000256" key="3">
    <source>
        <dbReference type="ARBA" id="ARBA00022525"/>
    </source>
</evidence>
<gene>
    <name evidence="8" type="ORF">SNE40_004650</name>
</gene>
<dbReference type="Pfam" id="PF00151">
    <property type="entry name" value="Lipase"/>
    <property type="match status" value="1"/>
</dbReference>
<sequence>MTTLCILGCLLLALSTQGLFFKSKVCYDELGCFMNAEPFNNALDELPESPEAVNATLNLFTRKNPTTSQLLRYQDKTTISNSNYNPSIPTKILVHGFLSNGHQEYMIQLTKTFLEIDDMNIIVVDWSDGAHKFYPKAVANTRLVGAIVATFVNLVKNSYQADPASFHVIGHSLGAQVAGYIGSGVKNMGRITGLDPAGPLFDRTNNEVHLDATDATFVDCIHSDGLPLYDLGLGTSEAWGNIDFYPNGGGNQPGCPLPAEGAAKDIFALHFSELTSDVSCSHHRSILYFIESLQNTTCQMTAHPCSSYDDYVKGKCNSCGDGPCPVLGYDSIKSHREGKFYLTTNSQSPYCRKYVTKTWL</sequence>
<feature type="chain" id="PRO_5042952627" description="Lipase domain-containing protein" evidence="6">
    <location>
        <begin position="19"/>
        <end position="360"/>
    </location>
</feature>
<keyword evidence="6" id="KW-0732">Signal</keyword>
<dbReference type="PRINTS" id="PR00823">
    <property type="entry name" value="PANCLIPASE"/>
</dbReference>
<dbReference type="Proteomes" id="UP001347796">
    <property type="component" value="Unassembled WGS sequence"/>
</dbReference>
<dbReference type="SUPFAM" id="SSF53474">
    <property type="entry name" value="alpha/beta-Hydrolases"/>
    <property type="match status" value="1"/>
</dbReference>
<dbReference type="InterPro" id="IPR000734">
    <property type="entry name" value="TAG_lipase"/>
</dbReference>
<reference evidence="8 9" key="1">
    <citation type="submission" date="2024-01" db="EMBL/GenBank/DDBJ databases">
        <title>The genome of the rayed Mediterranean limpet Patella caerulea (Linnaeus, 1758).</title>
        <authorList>
            <person name="Anh-Thu Weber A."/>
            <person name="Halstead-Nussloch G."/>
        </authorList>
    </citation>
    <scope>NUCLEOTIDE SEQUENCE [LARGE SCALE GENOMIC DNA]</scope>
    <source>
        <strain evidence="8">AATW-2023a</strain>
        <tissue evidence="8">Whole specimen</tissue>
    </source>
</reference>
<evidence type="ECO:0000256" key="2">
    <source>
        <dbReference type="ARBA" id="ARBA00010701"/>
    </source>
</evidence>
<dbReference type="Gene3D" id="3.40.50.1820">
    <property type="entry name" value="alpha/beta hydrolase"/>
    <property type="match status" value="1"/>
</dbReference>
<dbReference type="EMBL" id="JAZGQO010000003">
    <property type="protein sequence ID" value="KAK6188485.1"/>
    <property type="molecule type" value="Genomic_DNA"/>
</dbReference>
<dbReference type="GO" id="GO:0016042">
    <property type="term" value="P:lipid catabolic process"/>
    <property type="evidence" value="ECO:0007669"/>
    <property type="project" value="TreeGrafter"/>
</dbReference>
<protein>
    <recommendedName>
        <fullName evidence="7">Lipase domain-containing protein</fullName>
    </recommendedName>
</protein>
<keyword evidence="4" id="KW-1015">Disulfide bond</keyword>
<dbReference type="InterPro" id="IPR013818">
    <property type="entry name" value="Lipase"/>
</dbReference>
<keyword evidence="9" id="KW-1185">Reference proteome</keyword>
<keyword evidence="3" id="KW-0964">Secreted</keyword>
<dbReference type="GO" id="GO:0004806">
    <property type="term" value="F:triacylglycerol lipase activity"/>
    <property type="evidence" value="ECO:0007669"/>
    <property type="project" value="InterPro"/>
</dbReference>
<dbReference type="FunFam" id="3.40.50.1820:FF:000033">
    <property type="entry name" value="Pancreatic triacylglycerol lipase"/>
    <property type="match status" value="1"/>
</dbReference>
<organism evidence="8 9">
    <name type="scientific">Patella caerulea</name>
    <name type="common">Rayed Mediterranean limpet</name>
    <dbReference type="NCBI Taxonomy" id="87958"/>
    <lineage>
        <taxon>Eukaryota</taxon>
        <taxon>Metazoa</taxon>
        <taxon>Spiralia</taxon>
        <taxon>Lophotrochozoa</taxon>
        <taxon>Mollusca</taxon>
        <taxon>Gastropoda</taxon>
        <taxon>Patellogastropoda</taxon>
        <taxon>Patelloidea</taxon>
        <taxon>Patellidae</taxon>
        <taxon>Patella</taxon>
    </lineage>
</organism>
<dbReference type="InterPro" id="IPR029058">
    <property type="entry name" value="AB_hydrolase_fold"/>
</dbReference>
<evidence type="ECO:0000313" key="9">
    <source>
        <dbReference type="Proteomes" id="UP001347796"/>
    </source>
</evidence>
<evidence type="ECO:0000256" key="6">
    <source>
        <dbReference type="SAM" id="SignalP"/>
    </source>
</evidence>
<evidence type="ECO:0000256" key="1">
    <source>
        <dbReference type="ARBA" id="ARBA00004613"/>
    </source>
</evidence>
<comment type="similarity">
    <text evidence="2 5">Belongs to the AB hydrolase superfamily. Lipase family.</text>
</comment>
<dbReference type="PANTHER" id="PTHR11610">
    <property type="entry name" value="LIPASE"/>
    <property type="match status" value="1"/>
</dbReference>
<proteinExistence type="inferred from homology"/>
<feature type="domain" description="Lipase" evidence="7">
    <location>
        <begin position="24"/>
        <end position="350"/>
    </location>
</feature>
<comment type="caution">
    <text evidence="8">The sequence shown here is derived from an EMBL/GenBank/DDBJ whole genome shotgun (WGS) entry which is preliminary data.</text>
</comment>
<dbReference type="CDD" id="cd00707">
    <property type="entry name" value="Pancreat_lipase_like"/>
    <property type="match status" value="1"/>
</dbReference>
<evidence type="ECO:0000259" key="7">
    <source>
        <dbReference type="Pfam" id="PF00151"/>
    </source>
</evidence>
<evidence type="ECO:0000313" key="8">
    <source>
        <dbReference type="EMBL" id="KAK6188485.1"/>
    </source>
</evidence>
<evidence type="ECO:0000256" key="4">
    <source>
        <dbReference type="ARBA" id="ARBA00023157"/>
    </source>
</evidence>
<comment type="subcellular location">
    <subcellularLocation>
        <location evidence="1">Secreted</location>
    </subcellularLocation>
</comment>
<dbReference type="GO" id="GO:0005615">
    <property type="term" value="C:extracellular space"/>
    <property type="evidence" value="ECO:0007669"/>
    <property type="project" value="TreeGrafter"/>
</dbReference>